<name>A0A1X9NJW4_9GAMM</name>
<dbReference type="OrthoDB" id="245568at2"/>
<dbReference type="Gene3D" id="3.40.190.10">
    <property type="entry name" value="Periplasmic binding protein-like II"/>
    <property type="match status" value="2"/>
</dbReference>
<sequence>MRSQLLKGIKTLGLWIALLIIISSHALGQSETPPTKKTTLIFGTANWCPYICDPAHDKLARRGYMIDLLDSIFRDSAYHIKIEMMTYMESIVRASRGELDGIIGTLPLDAPQLIYPSQEIGVGTDIFVTREDSQWFFKQPESLAAVRLGVVKGYEYKSLKTYKEKYQNTEQLQAIGTENSVNTTLRNLQKLFNHEIDAVLDNSEVIKFTSTIHNLAKTREAGQLEDPYAMWLALSPHSKHWQEICKIQNHRLLELRKTGALDFILRRYGLEDWRKEQHNLSRPTNLPGIIRCH</sequence>
<dbReference type="AlphaFoldDB" id="A0A1X9NJW4"/>
<accession>A0A1X9NJW4</accession>
<evidence type="ECO:0000256" key="1">
    <source>
        <dbReference type="ARBA" id="ARBA00010333"/>
    </source>
</evidence>
<dbReference type="SUPFAM" id="SSF53850">
    <property type="entry name" value="Periplasmic binding protein-like II"/>
    <property type="match status" value="1"/>
</dbReference>
<dbReference type="Proteomes" id="UP000193450">
    <property type="component" value="Chromosome"/>
</dbReference>
<protein>
    <submittedName>
        <fullName evidence="2">Uncharacterized protein</fullName>
    </submittedName>
</protein>
<dbReference type="EMBL" id="CP019343">
    <property type="protein sequence ID" value="ARN75157.1"/>
    <property type="molecule type" value="Genomic_DNA"/>
</dbReference>
<proteinExistence type="inferred from homology"/>
<evidence type="ECO:0000313" key="2">
    <source>
        <dbReference type="EMBL" id="ARN75157.1"/>
    </source>
</evidence>
<comment type="similarity">
    <text evidence="1">Belongs to the bacterial solute-binding protein 3 family.</text>
</comment>
<dbReference type="RefSeq" id="WP_085759327.1">
    <property type="nucleotide sequence ID" value="NZ_CP019343.1"/>
</dbReference>
<gene>
    <name evidence="2" type="ORF">BST96_14155</name>
</gene>
<organism evidence="2 3">
    <name type="scientific">Oceanicoccus sagamiensis</name>
    <dbReference type="NCBI Taxonomy" id="716816"/>
    <lineage>
        <taxon>Bacteria</taxon>
        <taxon>Pseudomonadati</taxon>
        <taxon>Pseudomonadota</taxon>
        <taxon>Gammaproteobacteria</taxon>
        <taxon>Cellvibrionales</taxon>
        <taxon>Spongiibacteraceae</taxon>
        <taxon>Oceanicoccus</taxon>
    </lineage>
</organism>
<keyword evidence="3" id="KW-1185">Reference proteome</keyword>
<dbReference type="PANTHER" id="PTHR35936:SF25">
    <property type="entry name" value="ABC TRANSPORTER SUBSTRATE-BINDING PROTEIN"/>
    <property type="match status" value="1"/>
</dbReference>
<evidence type="ECO:0000313" key="3">
    <source>
        <dbReference type="Proteomes" id="UP000193450"/>
    </source>
</evidence>
<reference evidence="2 3" key="1">
    <citation type="submission" date="2016-11" db="EMBL/GenBank/DDBJ databases">
        <title>Trade-off between light-utilization and light-protection in marine flavobacteria.</title>
        <authorList>
            <person name="Kumagai Y."/>
        </authorList>
    </citation>
    <scope>NUCLEOTIDE SEQUENCE [LARGE SCALE GENOMIC DNA]</scope>
    <source>
        <strain evidence="2 3">NBRC 107125</strain>
    </source>
</reference>
<dbReference type="STRING" id="716816.BST96_14155"/>
<dbReference type="PANTHER" id="PTHR35936">
    <property type="entry name" value="MEMBRANE-BOUND LYTIC MUREIN TRANSGLYCOSYLASE F"/>
    <property type="match status" value="1"/>
</dbReference>
<dbReference type="KEGG" id="osg:BST96_14155"/>